<reference evidence="1 2" key="1">
    <citation type="submission" date="2023-07" db="EMBL/GenBank/DDBJ databases">
        <title>Comparative genomics of wheat-associated soil bacteria to identify genetic determinants of phenazine resistance.</title>
        <authorList>
            <person name="Mouncey N."/>
        </authorList>
    </citation>
    <scope>NUCLEOTIDE SEQUENCE [LARGE SCALE GENOMIC DNA]</scope>
    <source>
        <strain evidence="1 2">W4I19-2</strain>
    </source>
</reference>
<evidence type="ECO:0008006" key="3">
    <source>
        <dbReference type="Google" id="ProtNLM"/>
    </source>
</evidence>
<keyword evidence="2" id="KW-1185">Reference proteome</keyword>
<comment type="caution">
    <text evidence="1">The sequence shown here is derived from an EMBL/GenBank/DDBJ whole genome shotgun (WGS) entry which is preliminary data.</text>
</comment>
<proteinExistence type="predicted"/>
<name>A0ABU0Q7K1_STRAH</name>
<accession>A0ABU0Q7K1</accession>
<sequence length="73" mass="7920">MGTGDRDREPRPPVRMCVRCEVTTETPVVVGVVHQNSGPGFVVYACQACAMHYPPQPEVLTVLSPPRRAGSTQ</sequence>
<dbReference type="EMBL" id="JAUSYA010000001">
    <property type="protein sequence ID" value="MDQ0686642.1"/>
    <property type="molecule type" value="Genomic_DNA"/>
</dbReference>
<evidence type="ECO:0000313" key="1">
    <source>
        <dbReference type="EMBL" id="MDQ0686642.1"/>
    </source>
</evidence>
<organism evidence="1 2">
    <name type="scientific">Streptomyces achromogenes</name>
    <dbReference type="NCBI Taxonomy" id="67255"/>
    <lineage>
        <taxon>Bacteria</taxon>
        <taxon>Bacillati</taxon>
        <taxon>Actinomycetota</taxon>
        <taxon>Actinomycetes</taxon>
        <taxon>Kitasatosporales</taxon>
        <taxon>Streptomycetaceae</taxon>
        <taxon>Streptomyces</taxon>
    </lineage>
</organism>
<protein>
    <recommendedName>
        <fullName evidence="3">Small CPxCG-related zinc finger protein</fullName>
    </recommendedName>
</protein>
<evidence type="ECO:0000313" key="2">
    <source>
        <dbReference type="Proteomes" id="UP001243364"/>
    </source>
</evidence>
<dbReference type="Proteomes" id="UP001243364">
    <property type="component" value="Unassembled WGS sequence"/>
</dbReference>
<gene>
    <name evidence="1" type="ORF">QFZ56_005605</name>
</gene>